<gene>
    <name evidence="2" type="ORF">AZI87_01560</name>
</gene>
<dbReference type="InterPro" id="IPR005183">
    <property type="entry name" value="DUF305_CopM-like"/>
</dbReference>
<proteinExistence type="predicted"/>
<dbReference type="RefSeq" id="WP_063204689.1">
    <property type="nucleotide sequence ID" value="NZ_LUKD01000001.1"/>
</dbReference>
<accession>A0A162GEY3</accession>
<protein>
    <recommendedName>
        <fullName evidence="1">DUF305 domain-containing protein</fullName>
    </recommendedName>
</protein>
<dbReference type="Gene3D" id="1.20.1260.10">
    <property type="match status" value="1"/>
</dbReference>
<dbReference type="Pfam" id="PF03713">
    <property type="entry name" value="DUF305"/>
    <property type="match status" value="1"/>
</dbReference>
<dbReference type="OrthoDB" id="517560at2"/>
<comment type="caution">
    <text evidence="2">The sequence shown here is derived from an EMBL/GenBank/DDBJ whole genome shotgun (WGS) entry which is preliminary data.</text>
</comment>
<evidence type="ECO:0000313" key="3">
    <source>
        <dbReference type="Proteomes" id="UP000075799"/>
    </source>
</evidence>
<dbReference type="EMBL" id="LUKD01000001">
    <property type="protein sequence ID" value="KYG67985.1"/>
    <property type="molecule type" value="Genomic_DNA"/>
</dbReference>
<dbReference type="AlphaFoldDB" id="A0A162GEY3"/>
<sequence length="177" mass="20690">MMCIQKLWIFVFSFFVLFLGNEVAFANGAFHKRPYSVKFIDEMSAHHEGGIKMAEMAIAKAYHSKLKHMAQMMKKDQQEELMKLQEWRRRWYSSSPEYTYNGAEMDMSKLERLSGLEFDIAFLDSMIMHHPGAIFLGNEAAVRSERSAIRNLGKRIAKAQETELNEMRALRDRWAID</sequence>
<dbReference type="InterPro" id="IPR012347">
    <property type="entry name" value="Ferritin-like"/>
</dbReference>
<reference evidence="2 3" key="1">
    <citation type="submission" date="2016-03" db="EMBL/GenBank/DDBJ databases">
        <authorList>
            <person name="Ploux O."/>
        </authorList>
    </citation>
    <scope>NUCLEOTIDE SEQUENCE [LARGE SCALE GENOMIC DNA]</scope>
    <source>
        <strain evidence="2 3">EC13</strain>
    </source>
</reference>
<evidence type="ECO:0000259" key="1">
    <source>
        <dbReference type="Pfam" id="PF03713"/>
    </source>
</evidence>
<name>A0A162GEY3_BDEBC</name>
<dbReference type="Proteomes" id="UP000075799">
    <property type="component" value="Unassembled WGS sequence"/>
</dbReference>
<dbReference type="PANTHER" id="PTHR36933:SF1">
    <property type="entry name" value="SLL0788 PROTEIN"/>
    <property type="match status" value="1"/>
</dbReference>
<evidence type="ECO:0000313" key="2">
    <source>
        <dbReference type="EMBL" id="KYG67985.1"/>
    </source>
</evidence>
<feature type="domain" description="DUF305" evidence="1">
    <location>
        <begin position="37"/>
        <end position="170"/>
    </location>
</feature>
<organism evidence="2 3">
    <name type="scientific">Bdellovibrio bacteriovorus</name>
    <dbReference type="NCBI Taxonomy" id="959"/>
    <lineage>
        <taxon>Bacteria</taxon>
        <taxon>Pseudomonadati</taxon>
        <taxon>Bdellovibrionota</taxon>
        <taxon>Bdellovibrionia</taxon>
        <taxon>Bdellovibrionales</taxon>
        <taxon>Pseudobdellovibrionaceae</taxon>
        <taxon>Bdellovibrio</taxon>
    </lineage>
</organism>
<dbReference type="PANTHER" id="PTHR36933">
    <property type="entry name" value="SLL0788 PROTEIN"/>
    <property type="match status" value="1"/>
</dbReference>